<dbReference type="InterPro" id="IPR001932">
    <property type="entry name" value="PPM-type_phosphatase-like_dom"/>
</dbReference>
<dbReference type="PANTHER" id="PTHR43156">
    <property type="entry name" value="STAGE II SPORULATION PROTEIN E-RELATED"/>
    <property type="match status" value="1"/>
</dbReference>
<keyword evidence="1" id="KW-0378">Hydrolase</keyword>
<sequence>MHAAAALIRATIAELDSTQAALAEALIASQDRLLAVKALAQVNVRRVGSDGFLDVLLDQALALTGASQILLFDAGAVLASRGVVTDVDGHIEIVREVIAASPRGALVTTAGDRAIVGNLDPDDGGRRHIAFFRPAARPFSTTDLPLVEAISAALGVRLALAQLHRRELEQAVVEREHQLASALAQSAITVDPPRSPAVDLFARTVPASLTGGDFFVFGRADGVLWFAVGDVAGKGLPAAMLMTRAVAACRVAFLGHPSPSVPDVFARIEDELYAHLDDAGLFITLVVGAVEESSRTVSMVNAGHSPVVLVRDGYAAPVRSSVPPLGVLRGRVPEVCSVTLGVSDRLVVGTDGLVEQAGPDSELFGYDRFDELCRSSSRLTPAGIGAEVFATLADFASGTAASDDATLVVVASAEATR</sequence>
<accession>A0ABN3UUA9</accession>
<dbReference type="Proteomes" id="UP001501326">
    <property type="component" value="Unassembled WGS sequence"/>
</dbReference>
<keyword evidence="4" id="KW-1185">Reference proteome</keyword>
<dbReference type="Pfam" id="PF07228">
    <property type="entry name" value="SpoIIE"/>
    <property type="match status" value="1"/>
</dbReference>
<comment type="caution">
    <text evidence="3">The sequence shown here is derived from an EMBL/GenBank/DDBJ whole genome shotgun (WGS) entry which is preliminary data.</text>
</comment>
<reference evidence="3 4" key="1">
    <citation type="journal article" date="2019" name="Int. J. Syst. Evol. Microbiol.">
        <title>The Global Catalogue of Microorganisms (GCM) 10K type strain sequencing project: providing services to taxonomists for standard genome sequencing and annotation.</title>
        <authorList>
            <consortium name="The Broad Institute Genomics Platform"/>
            <consortium name="The Broad Institute Genome Sequencing Center for Infectious Disease"/>
            <person name="Wu L."/>
            <person name="Ma J."/>
        </authorList>
    </citation>
    <scope>NUCLEOTIDE SEQUENCE [LARGE SCALE GENOMIC DNA]</scope>
    <source>
        <strain evidence="3 4">JCM 16378</strain>
    </source>
</reference>
<evidence type="ECO:0000313" key="4">
    <source>
        <dbReference type="Proteomes" id="UP001501326"/>
    </source>
</evidence>
<evidence type="ECO:0000256" key="1">
    <source>
        <dbReference type="ARBA" id="ARBA00022801"/>
    </source>
</evidence>
<protein>
    <recommendedName>
        <fullName evidence="2">PPM-type phosphatase domain-containing protein</fullName>
    </recommendedName>
</protein>
<gene>
    <name evidence="3" type="ORF">GCM10009867_30570</name>
</gene>
<dbReference type="PANTHER" id="PTHR43156:SF2">
    <property type="entry name" value="STAGE II SPORULATION PROTEIN E"/>
    <property type="match status" value="1"/>
</dbReference>
<evidence type="ECO:0000259" key="2">
    <source>
        <dbReference type="PROSITE" id="PS51746"/>
    </source>
</evidence>
<proteinExistence type="predicted"/>
<dbReference type="Gene3D" id="3.60.40.10">
    <property type="entry name" value="PPM-type phosphatase domain"/>
    <property type="match status" value="1"/>
</dbReference>
<dbReference type="SUPFAM" id="SSF81606">
    <property type="entry name" value="PP2C-like"/>
    <property type="match status" value="1"/>
</dbReference>
<name>A0ABN3UUA9_9MICO</name>
<dbReference type="EMBL" id="BAAARN010000004">
    <property type="protein sequence ID" value="GAA2738597.1"/>
    <property type="molecule type" value="Genomic_DNA"/>
</dbReference>
<feature type="domain" description="PPM-type phosphatase" evidence="2">
    <location>
        <begin position="193"/>
        <end position="412"/>
    </location>
</feature>
<dbReference type="PROSITE" id="PS51746">
    <property type="entry name" value="PPM_2"/>
    <property type="match status" value="1"/>
</dbReference>
<dbReference type="SMART" id="SM00331">
    <property type="entry name" value="PP2C_SIG"/>
    <property type="match status" value="1"/>
</dbReference>
<organism evidence="3 4">
    <name type="scientific">Pedococcus aerophilus</name>
    <dbReference type="NCBI Taxonomy" id="436356"/>
    <lineage>
        <taxon>Bacteria</taxon>
        <taxon>Bacillati</taxon>
        <taxon>Actinomycetota</taxon>
        <taxon>Actinomycetes</taxon>
        <taxon>Micrococcales</taxon>
        <taxon>Intrasporangiaceae</taxon>
        <taxon>Pedococcus</taxon>
    </lineage>
</organism>
<evidence type="ECO:0000313" key="3">
    <source>
        <dbReference type="EMBL" id="GAA2738597.1"/>
    </source>
</evidence>
<dbReference type="InterPro" id="IPR036457">
    <property type="entry name" value="PPM-type-like_dom_sf"/>
</dbReference>
<dbReference type="InterPro" id="IPR052016">
    <property type="entry name" value="Bact_Sigma-Reg"/>
</dbReference>